<evidence type="ECO:0000313" key="1">
    <source>
        <dbReference type="EMBL" id="EFO14751.2"/>
    </source>
</evidence>
<protein>
    <submittedName>
        <fullName evidence="1">Uncharacterized protein</fullName>
    </submittedName>
</protein>
<dbReference type="GeneID" id="9951237"/>
<gene>
    <name evidence="1" type="ORF">LOAG_13766</name>
</gene>
<dbReference type="CTD" id="9951237"/>
<dbReference type="AlphaFoldDB" id="A0A1S0TIY6"/>
<proteinExistence type="predicted"/>
<sequence length="60" mass="6643">MNGAGVVRRSGQERRGKSISITKIEDADVPLALVIWRRGLLACFPELYPVGGPWCQEVFV</sequence>
<dbReference type="RefSeq" id="XP_003149318.2">
    <property type="nucleotide sequence ID" value="XM_003149270.2"/>
</dbReference>
<reference evidence="1" key="1">
    <citation type="submission" date="2012-04" db="EMBL/GenBank/DDBJ databases">
        <title>The Genome Sequence of Loa loa.</title>
        <authorList>
            <consortium name="The Broad Institute Genome Sequencing Platform"/>
            <consortium name="Broad Institute Genome Sequencing Center for Infectious Disease"/>
            <person name="Nutman T.B."/>
            <person name="Fink D.L."/>
            <person name="Russ C."/>
            <person name="Young S."/>
            <person name="Zeng Q."/>
            <person name="Gargeya S."/>
            <person name="Alvarado L."/>
            <person name="Berlin A."/>
            <person name="Chapman S.B."/>
            <person name="Chen Z."/>
            <person name="Freedman E."/>
            <person name="Gellesch M."/>
            <person name="Goldberg J."/>
            <person name="Griggs A."/>
            <person name="Gujja S."/>
            <person name="Heilman E.R."/>
            <person name="Heiman D."/>
            <person name="Howarth C."/>
            <person name="Mehta T."/>
            <person name="Neiman D."/>
            <person name="Pearson M."/>
            <person name="Roberts A."/>
            <person name="Saif S."/>
            <person name="Shea T."/>
            <person name="Shenoy N."/>
            <person name="Sisk P."/>
            <person name="Stolte C."/>
            <person name="Sykes S."/>
            <person name="White J."/>
            <person name="Yandava C."/>
            <person name="Haas B."/>
            <person name="Henn M.R."/>
            <person name="Nusbaum C."/>
            <person name="Birren B."/>
        </authorList>
    </citation>
    <scope>NUCLEOTIDE SEQUENCE [LARGE SCALE GENOMIC DNA]</scope>
</reference>
<organism evidence="1">
    <name type="scientific">Loa loa</name>
    <name type="common">Eye worm</name>
    <name type="synonym">Filaria loa</name>
    <dbReference type="NCBI Taxonomy" id="7209"/>
    <lineage>
        <taxon>Eukaryota</taxon>
        <taxon>Metazoa</taxon>
        <taxon>Ecdysozoa</taxon>
        <taxon>Nematoda</taxon>
        <taxon>Chromadorea</taxon>
        <taxon>Rhabditida</taxon>
        <taxon>Spirurina</taxon>
        <taxon>Spiruromorpha</taxon>
        <taxon>Filarioidea</taxon>
        <taxon>Onchocercidae</taxon>
        <taxon>Loa</taxon>
    </lineage>
</organism>
<dbReference type="InParanoid" id="A0A1S0TIY6"/>
<dbReference type="EMBL" id="JH712451">
    <property type="protein sequence ID" value="EFO14751.2"/>
    <property type="molecule type" value="Genomic_DNA"/>
</dbReference>
<dbReference type="KEGG" id="loa:LOAG_13766"/>
<name>A0A1S0TIY6_LOALO</name>
<accession>A0A1S0TIY6</accession>